<dbReference type="Proteomes" id="UP000006764">
    <property type="component" value="Chromosome"/>
</dbReference>
<dbReference type="InterPro" id="IPR011703">
    <property type="entry name" value="ATPase_AAA-3"/>
</dbReference>
<dbReference type="GO" id="GO:0016887">
    <property type="term" value="F:ATP hydrolysis activity"/>
    <property type="evidence" value="ECO:0007669"/>
    <property type="project" value="InterPro"/>
</dbReference>
<dbReference type="InterPro" id="IPR027417">
    <property type="entry name" value="P-loop_NTPase"/>
</dbReference>
<accession>A0A0B4XHI8</accession>
<dbReference type="Pfam" id="PF07726">
    <property type="entry name" value="AAA_3"/>
    <property type="match status" value="1"/>
</dbReference>
<evidence type="ECO:0000256" key="2">
    <source>
        <dbReference type="ARBA" id="ARBA00022840"/>
    </source>
</evidence>
<sequence>MTDISQTPAGLEQAAHLARRIEQSLNRVLVGQHQVVREVLLALITGGHVLIEGVPGLGKTLLVRALSRSLALNSARIQFTPDLMPTDITGHAIYDPKSERFRIRKGPAFTQLLLADEINRAPAKTQAALLEVMQERQITIEGSAFPLDMPFMVLATQNPIDQEGTYPLPEAELDRFLFKVLIDYPDAAEETRLVRMVLDGTIADSLDVASLTPLTDGQGVLAMQQAARGLSLDEAVLDYAVRLVRETRDFPGLARGASPRASIALARAGCAHALIEGRDFVIPDDIKAVARPVLRHRLCLSADAEIEGVRMEQLLDRLLDQVPAPRQ</sequence>
<dbReference type="GO" id="GO:0005524">
    <property type="term" value="F:ATP binding"/>
    <property type="evidence" value="ECO:0007669"/>
    <property type="project" value="UniProtKB-KW"/>
</dbReference>
<reference evidence="5 6" key="1">
    <citation type="journal article" date="2012" name="J. Bacteriol.">
        <title>Genome sequence of an alkane-degrading bacterium, Alcanivorax pacificus type strain W11-5, isolated from deep sea sediment.</title>
        <authorList>
            <person name="Lai Q."/>
            <person name="Shao Z."/>
        </authorList>
    </citation>
    <scope>NUCLEOTIDE SEQUENCE [LARGE SCALE GENOMIC DNA]</scope>
    <source>
        <strain evidence="5 6">W11-5</strain>
    </source>
</reference>
<dbReference type="SMART" id="SM00382">
    <property type="entry name" value="AAA"/>
    <property type="match status" value="1"/>
</dbReference>
<dbReference type="InterPro" id="IPR041628">
    <property type="entry name" value="ChlI/MoxR_AAA_lid"/>
</dbReference>
<evidence type="ECO:0000256" key="1">
    <source>
        <dbReference type="ARBA" id="ARBA00022741"/>
    </source>
</evidence>
<feature type="domain" description="AAA+ ATPase" evidence="4">
    <location>
        <begin position="45"/>
        <end position="186"/>
    </location>
</feature>
<dbReference type="Gene3D" id="1.10.8.80">
    <property type="entry name" value="Magnesium chelatase subunit I, C-Terminal domain"/>
    <property type="match status" value="1"/>
</dbReference>
<keyword evidence="1" id="KW-0547">Nucleotide-binding</keyword>
<dbReference type="SUPFAM" id="SSF52540">
    <property type="entry name" value="P-loop containing nucleoside triphosphate hydrolases"/>
    <property type="match status" value="1"/>
</dbReference>
<name>A0A0B4XHI8_9GAMM</name>
<dbReference type="Pfam" id="PF17863">
    <property type="entry name" value="AAA_lid_2"/>
    <property type="match status" value="1"/>
</dbReference>
<dbReference type="PANTHER" id="PTHR42759">
    <property type="entry name" value="MOXR FAMILY PROTEIN"/>
    <property type="match status" value="1"/>
</dbReference>
<dbReference type="CDD" id="cd00009">
    <property type="entry name" value="AAA"/>
    <property type="match status" value="1"/>
</dbReference>
<dbReference type="RefSeq" id="WP_008737988.1">
    <property type="nucleotide sequence ID" value="NZ_CP004387.1"/>
</dbReference>
<gene>
    <name evidence="5" type="ORF">S7S_06040</name>
</gene>
<dbReference type="InterPro" id="IPR003593">
    <property type="entry name" value="AAA+_ATPase"/>
</dbReference>
<dbReference type="HOGENOM" id="CLU_034716_2_0_6"/>
<proteinExistence type="inferred from homology"/>
<dbReference type="STRING" id="391936.S7S_06040"/>
<evidence type="ECO:0000259" key="4">
    <source>
        <dbReference type="SMART" id="SM00382"/>
    </source>
</evidence>
<evidence type="ECO:0000313" key="6">
    <source>
        <dbReference type="Proteomes" id="UP000006764"/>
    </source>
</evidence>
<evidence type="ECO:0000256" key="3">
    <source>
        <dbReference type="ARBA" id="ARBA00061607"/>
    </source>
</evidence>
<dbReference type="EMBL" id="CP004387">
    <property type="protein sequence ID" value="AJD47624.1"/>
    <property type="molecule type" value="Genomic_DNA"/>
</dbReference>
<evidence type="ECO:0000313" key="5">
    <source>
        <dbReference type="EMBL" id="AJD47624.1"/>
    </source>
</evidence>
<keyword evidence="6" id="KW-1185">Reference proteome</keyword>
<comment type="similarity">
    <text evidence="3">Belongs to the MoxR family.</text>
</comment>
<dbReference type="FunFam" id="3.40.50.300:FF:000640">
    <property type="entry name" value="MoxR family ATPase"/>
    <property type="match status" value="1"/>
</dbReference>
<dbReference type="AlphaFoldDB" id="A0A0B4XHI8"/>
<keyword evidence="2" id="KW-0067">ATP-binding</keyword>
<dbReference type="PANTHER" id="PTHR42759:SF1">
    <property type="entry name" value="MAGNESIUM-CHELATASE SUBUNIT CHLD"/>
    <property type="match status" value="1"/>
</dbReference>
<protein>
    <submittedName>
        <fullName evidence="5">ATPase AAA</fullName>
    </submittedName>
</protein>
<organism evidence="5 6">
    <name type="scientific">Isoalcanivorax pacificus W11-5</name>
    <dbReference type="NCBI Taxonomy" id="391936"/>
    <lineage>
        <taxon>Bacteria</taxon>
        <taxon>Pseudomonadati</taxon>
        <taxon>Pseudomonadota</taxon>
        <taxon>Gammaproteobacteria</taxon>
        <taxon>Oceanospirillales</taxon>
        <taxon>Alcanivoracaceae</taxon>
        <taxon>Isoalcanivorax</taxon>
    </lineage>
</organism>
<dbReference type="InterPro" id="IPR050764">
    <property type="entry name" value="CbbQ/NirQ/NorQ/GpvN"/>
</dbReference>
<dbReference type="KEGG" id="apac:S7S_06040"/>
<dbReference type="PIRSF" id="PIRSF002849">
    <property type="entry name" value="AAA_ATPase_chaperone_MoxR_prd"/>
    <property type="match status" value="1"/>
</dbReference>
<dbReference type="Gene3D" id="3.40.50.300">
    <property type="entry name" value="P-loop containing nucleotide triphosphate hydrolases"/>
    <property type="match status" value="1"/>
</dbReference>